<dbReference type="GO" id="GO:0008270">
    <property type="term" value="F:zinc ion binding"/>
    <property type="evidence" value="ECO:0007669"/>
    <property type="project" value="UniProtKB-KW"/>
</dbReference>
<feature type="transmembrane region" description="Helical" evidence="5">
    <location>
        <begin position="276"/>
        <end position="297"/>
    </location>
</feature>
<proteinExistence type="predicted"/>
<gene>
    <name evidence="7" type="ORF">QBC33DRAFT_13585</name>
</gene>
<accession>A0AAJ0FRK9</accession>
<evidence type="ECO:0000256" key="3">
    <source>
        <dbReference type="ARBA" id="ARBA00022833"/>
    </source>
</evidence>
<dbReference type="GeneID" id="85305275"/>
<dbReference type="PANTHER" id="PTHR46347:SF1">
    <property type="entry name" value="RING_FYVE_PHD ZINC FINGER SUPERFAMILY PROTEIN"/>
    <property type="match status" value="1"/>
</dbReference>
<keyword evidence="2" id="KW-0863">Zinc-finger</keyword>
<dbReference type="Gene3D" id="3.30.40.10">
    <property type="entry name" value="Zinc/RING finger domain, C3HC4 (zinc finger)"/>
    <property type="match status" value="1"/>
</dbReference>
<dbReference type="Proteomes" id="UP001244011">
    <property type="component" value="Unassembled WGS sequence"/>
</dbReference>
<comment type="caution">
    <text evidence="7">The sequence shown here is derived from an EMBL/GenBank/DDBJ whole genome shotgun (WGS) entry which is preliminary data.</text>
</comment>
<evidence type="ECO:0000256" key="4">
    <source>
        <dbReference type="SAM" id="MobiDB-lite"/>
    </source>
</evidence>
<protein>
    <recommendedName>
        <fullName evidence="6">RING-CH-type domain-containing protein</fullName>
    </recommendedName>
</protein>
<name>A0AAJ0FRK9_9PEZI</name>
<dbReference type="SMART" id="SM00744">
    <property type="entry name" value="RINGv"/>
    <property type="match status" value="1"/>
</dbReference>
<keyword evidence="5" id="KW-0812">Transmembrane</keyword>
<dbReference type="SUPFAM" id="SSF57850">
    <property type="entry name" value="RING/U-box"/>
    <property type="match status" value="1"/>
</dbReference>
<evidence type="ECO:0000256" key="1">
    <source>
        <dbReference type="ARBA" id="ARBA00022723"/>
    </source>
</evidence>
<organism evidence="7 8">
    <name type="scientific">Phialemonium atrogriseum</name>
    <dbReference type="NCBI Taxonomy" id="1093897"/>
    <lineage>
        <taxon>Eukaryota</taxon>
        <taxon>Fungi</taxon>
        <taxon>Dikarya</taxon>
        <taxon>Ascomycota</taxon>
        <taxon>Pezizomycotina</taxon>
        <taxon>Sordariomycetes</taxon>
        <taxon>Sordariomycetidae</taxon>
        <taxon>Cephalothecales</taxon>
        <taxon>Cephalothecaceae</taxon>
        <taxon>Phialemonium</taxon>
    </lineage>
</organism>
<feature type="compositionally biased region" description="Acidic residues" evidence="4">
    <location>
        <begin position="316"/>
        <end position="335"/>
    </location>
</feature>
<feature type="compositionally biased region" description="Low complexity" evidence="4">
    <location>
        <begin position="23"/>
        <end position="33"/>
    </location>
</feature>
<evidence type="ECO:0000313" key="8">
    <source>
        <dbReference type="Proteomes" id="UP001244011"/>
    </source>
</evidence>
<keyword evidence="5" id="KW-0472">Membrane</keyword>
<evidence type="ECO:0000256" key="2">
    <source>
        <dbReference type="ARBA" id="ARBA00022771"/>
    </source>
</evidence>
<dbReference type="PROSITE" id="PS51292">
    <property type="entry name" value="ZF_RING_CH"/>
    <property type="match status" value="1"/>
</dbReference>
<evidence type="ECO:0000313" key="7">
    <source>
        <dbReference type="EMBL" id="KAK1772529.1"/>
    </source>
</evidence>
<dbReference type="AlphaFoldDB" id="A0AAJ0FRK9"/>
<dbReference type="PANTHER" id="PTHR46347">
    <property type="entry name" value="RING/FYVE/PHD ZINC FINGER SUPERFAMILY PROTEIN"/>
    <property type="match status" value="1"/>
</dbReference>
<dbReference type="RefSeq" id="XP_060288742.1">
    <property type="nucleotide sequence ID" value="XM_060422088.1"/>
</dbReference>
<dbReference type="CDD" id="cd16495">
    <property type="entry name" value="RING_CH-C4HC3_MARCH"/>
    <property type="match status" value="1"/>
</dbReference>
<keyword evidence="8" id="KW-1185">Reference proteome</keyword>
<sequence length="349" mass="39203">MDPYSSAEQPQWSWPAGMNAEQTSGTTGASSSAETRHEAAQGPEPNLPRQRQAHPRQRHYKPRTCRICLEVVQPTTEIDDSAARIFASKVRVKYVSEDPELGRLICPCRCKGSQKYVHEGCLQAWRQAAPLSDRNFWRCPTCQFEYRLERLRWGHWLSSHWTRAALTFLVMLTSIFLLGFIADPIINLWIDPLGSIADTIADVVTDVEGLREELKNDEPATWAYHFMKGLFSLGLLGFIKSFLAMSPWHWLNFRHGGAFGGGGGRRGGRGRDRLESINWALIIIGLITFMGATWKLVSHLSSRVLESVSEKVTDVQGDDPDDDEDDDGNGEDDGVQDSSQPAEESRKDI</sequence>
<feature type="domain" description="RING-CH-type" evidence="6">
    <location>
        <begin position="57"/>
        <end position="149"/>
    </location>
</feature>
<dbReference type="InterPro" id="IPR013083">
    <property type="entry name" value="Znf_RING/FYVE/PHD"/>
</dbReference>
<keyword evidence="1" id="KW-0479">Metal-binding</keyword>
<dbReference type="Pfam" id="PF12906">
    <property type="entry name" value="RINGv"/>
    <property type="match status" value="1"/>
</dbReference>
<feature type="compositionally biased region" description="Polar residues" evidence="4">
    <location>
        <begin position="1"/>
        <end position="12"/>
    </location>
</feature>
<reference evidence="7" key="1">
    <citation type="submission" date="2023-06" db="EMBL/GenBank/DDBJ databases">
        <title>Genome-scale phylogeny and comparative genomics of the fungal order Sordariales.</title>
        <authorList>
            <consortium name="Lawrence Berkeley National Laboratory"/>
            <person name="Hensen N."/>
            <person name="Bonometti L."/>
            <person name="Westerberg I."/>
            <person name="Brannstrom I.O."/>
            <person name="Guillou S."/>
            <person name="Cros-Aarteil S."/>
            <person name="Calhoun S."/>
            <person name="Haridas S."/>
            <person name="Kuo A."/>
            <person name="Mondo S."/>
            <person name="Pangilinan J."/>
            <person name="Riley R."/>
            <person name="Labutti K."/>
            <person name="Andreopoulos B."/>
            <person name="Lipzen A."/>
            <person name="Chen C."/>
            <person name="Yanf M."/>
            <person name="Daum C."/>
            <person name="Ng V."/>
            <person name="Clum A."/>
            <person name="Steindorff A."/>
            <person name="Ohm R."/>
            <person name="Martin F."/>
            <person name="Silar P."/>
            <person name="Natvig D."/>
            <person name="Lalanne C."/>
            <person name="Gautier V."/>
            <person name="Ament-Velasquez S.L."/>
            <person name="Kruys A."/>
            <person name="Hutchinson M.I."/>
            <person name="Powell A.J."/>
            <person name="Barry K."/>
            <person name="Miller A.N."/>
            <person name="Grigoriev I.V."/>
            <person name="Debuchy R."/>
            <person name="Gladieux P."/>
            <person name="Thoren M.H."/>
            <person name="Johannesson H."/>
        </authorList>
    </citation>
    <scope>NUCLEOTIDE SEQUENCE</scope>
    <source>
        <strain evidence="7">8032-3</strain>
    </source>
</reference>
<keyword evidence="5" id="KW-1133">Transmembrane helix</keyword>
<evidence type="ECO:0000259" key="6">
    <source>
        <dbReference type="PROSITE" id="PS51292"/>
    </source>
</evidence>
<feature type="transmembrane region" description="Helical" evidence="5">
    <location>
        <begin position="161"/>
        <end position="182"/>
    </location>
</feature>
<keyword evidence="3" id="KW-0862">Zinc</keyword>
<dbReference type="EMBL" id="MU838997">
    <property type="protein sequence ID" value="KAK1772529.1"/>
    <property type="molecule type" value="Genomic_DNA"/>
</dbReference>
<feature type="region of interest" description="Disordered" evidence="4">
    <location>
        <begin position="1"/>
        <end position="59"/>
    </location>
</feature>
<dbReference type="InterPro" id="IPR011016">
    <property type="entry name" value="Znf_RING-CH"/>
</dbReference>
<feature type="transmembrane region" description="Helical" evidence="5">
    <location>
        <begin position="222"/>
        <end position="243"/>
    </location>
</feature>
<evidence type="ECO:0000256" key="5">
    <source>
        <dbReference type="SAM" id="Phobius"/>
    </source>
</evidence>
<feature type="region of interest" description="Disordered" evidence="4">
    <location>
        <begin position="309"/>
        <end position="349"/>
    </location>
</feature>